<keyword evidence="2" id="KW-0813">Transport</keyword>
<evidence type="ECO:0000256" key="2">
    <source>
        <dbReference type="ARBA" id="ARBA00022448"/>
    </source>
</evidence>
<gene>
    <name evidence="6" type="ORF">HZS54_21475</name>
</gene>
<evidence type="ECO:0000256" key="1">
    <source>
        <dbReference type="ARBA" id="ARBA00005417"/>
    </source>
</evidence>
<dbReference type="SMART" id="SM00382">
    <property type="entry name" value="AAA"/>
    <property type="match status" value="1"/>
</dbReference>
<evidence type="ECO:0000259" key="5">
    <source>
        <dbReference type="PROSITE" id="PS50893"/>
    </source>
</evidence>
<dbReference type="GO" id="GO:0016887">
    <property type="term" value="F:ATP hydrolysis activity"/>
    <property type="evidence" value="ECO:0007669"/>
    <property type="project" value="InterPro"/>
</dbReference>
<keyword evidence="4 6" id="KW-0067">ATP-binding</keyword>
<name>A0A7D5T7C4_9EURY</name>
<dbReference type="KEGG" id="hpel:HZS54_21475"/>
<dbReference type="RefSeq" id="WP_179919146.1">
    <property type="nucleotide sequence ID" value="NZ_CP058909.1"/>
</dbReference>
<dbReference type="PROSITE" id="PS50893">
    <property type="entry name" value="ABC_TRANSPORTER_2"/>
    <property type="match status" value="1"/>
</dbReference>
<dbReference type="AlphaFoldDB" id="A0A7D5T7C4"/>
<protein>
    <submittedName>
        <fullName evidence="6">ABC transporter ATP-binding protein</fullName>
    </submittedName>
</protein>
<dbReference type="Gene3D" id="3.40.50.300">
    <property type="entry name" value="P-loop containing nucleotide triphosphate hydrolases"/>
    <property type="match status" value="1"/>
</dbReference>
<dbReference type="GO" id="GO:0005524">
    <property type="term" value="F:ATP binding"/>
    <property type="evidence" value="ECO:0007669"/>
    <property type="project" value="UniProtKB-KW"/>
</dbReference>
<dbReference type="InterPro" id="IPR027417">
    <property type="entry name" value="P-loop_NTPase"/>
</dbReference>
<dbReference type="InterPro" id="IPR003439">
    <property type="entry name" value="ABC_transporter-like_ATP-bd"/>
</dbReference>
<evidence type="ECO:0000256" key="4">
    <source>
        <dbReference type="ARBA" id="ARBA00022840"/>
    </source>
</evidence>
<dbReference type="PANTHER" id="PTHR43335:SF4">
    <property type="entry name" value="ABC TRANSPORTER, ATP-BINDING PROTEIN"/>
    <property type="match status" value="1"/>
</dbReference>
<feature type="domain" description="ABC transporter" evidence="5">
    <location>
        <begin position="2"/>
        <end position="228"/>
    </location>
</feature>
<dbReference type="PANTHER" id="PTHR43335">
    <property type="entry name" value="ABC TRANSPORTER, ATP-BINDING PROTEIN"/>
    <property type="match status" value="1"/>
</dbReference>
<organism evidence="6 7">
    <name type="scientific">Halosimplex pelagicum</name>
    <dbReference type="NCBI Taxonomy" id="869886"/>
    <lineage>
        <taxon>Archaea</taxon>
        <taxon>Methanobacteriati</taxon>
        <taxon>Methanobacteriota</taxon>
        <taxon>Stenosarchaea group</taxon>
        <taxon>Halobacteria</taxon>
        <taxon>Halobacteriales</taxon>
        <taxon>Haloarculaceae</taxon>
        <taxon>Halosimplex</taxon>
    </lineage>
</organism>
<accession>A0A7D5T7C4</accession>
<dbReference type="OrthoDB" id="87732at2157"/>
<dbReference type="Proteomes" id="UP000509346">
    <property type="component" value="Chromosome"/>
</dbReference>
<dbReference type="EMBL" id="CP058909">
    <property type="protein sequence ID" value="QLH84048.1"/>
    <property type="molecule type" value="Genomic_DNA"/>
</dbReference>
<dbReference type="Pfam" id="PF00005">
    <property type="entry name" value="ABC_tran"/>
    <property type="match status" value="1"/>
</dbReference>
<keyword evidence="7" id="KW-1185">Reference proteome</keyword>
<dbReference type="SUPFAM" id="SSF52540">
    <property type="entry name" value="P-loop containing nucleoside triphosphate hydrolases"/>
    <property type="match status" value="1"/>
</dbReference>
<proteinExistence type="inferred from homology"/>
<dbReference type="CDD" id="cd03230">
    <property type="entry name" value="ABC_DR_subfamily_A"/>
    <property type="match status" value="1"/>
</dbReference>
<evidence type="ECO:0000256" key="3">
    <source>
        <dbReference type="ARBA" id="ARBA00022741"/>
    </source>
</evidence>
<evidence type="ECO:0000313" key="7">
    <source>
        <dbReference type="Proteomes" id="UP000509346"/>
    </source>
</evidence>
<comment type="similarity">
    <text evidence="1">Belongs to the ABC transporter superfamily.</text>
</comment>
<evidence type="ECO:0000313" key="6">
    <source>
        <dbReference type="EMBL" id="QLH84048.1"/>
    </source>
</evidence>
<sequence length="308" mass="31741">MIEATEVRKRYGTVDALDGVSLSVPSGASLGLVGTNGAGKTTLFRLLVGHEAPDAGSVRVAGIDPTDGTRVRERVGYLPEDAGFQPALTGEEVLGFYADMRGVEAPRVDTLLSVVGLPDAGDRPVGGYSNGMNRRLGLAVALLGDPDVLLLDEPTAGLDPAGVDAFNRVVERVREERDVTVVLSTHVLSEVEALCDRVAVLDDGALRTVGTVEEVTRAAGDEVTVTAEYGDGDALAAATESVQAALAGRNSDPDVSAGELTLELAVDSAAVTDALGAVVETDPESVRVDEPDLETAVREAVAPGGADR</sequence>
<reference evidence="6 7" key="1">
    <citation type="submission" date="2020-07" db="EMBL/GenBank/DDBJ databases">
        <title>Halosimplex litoreum sp. nov. and Halosimplex rubrum sp. nov., isolated from different salt environments.</title>
        <authorList>
            <person name="Cui H."/>
        </authorList>
    </citation>
    <scope>NUCLEOTIDE SEQUENCE [LARGE SCALE GENOMIC DNA]</scope>
    <source>
        <strain evidence="6 7">R2</strain>
    </source>
</reference>
<dbReference type="InterPro" id="IPR003593">
    <property type="entry name" value="AAA+_ATPase"/>
</dbReference>
<dbReference type="GeneID" id="56085218"/>
<keyword evidence="3" id="KW-0547">Nucleotide-binding</keyword>